<dbReference type="Proteomes" id="UP000324222">
    <property type="component" value="Unassembled WGS sequence"/>
</dbReference>
<name>A0A5B7EPQ1_PORTR</name>
<sequence length="125" mass="13764">MTPRNPRSLVYPRGQQGRNVCLCVSVRVNDFHCGLGFLTRSEAIDLLITTKVLTPWCDEPPRIHAPPLQARHSASLPHLPSHPISPHPVLLASHAGPSCRPSRTCPLNLSRPPARTLGSPSPHWR</sequence>
<organism evidence="2 3">
    <name type="scientific">Portunus trituberculatus</name>
    <name type="common">Swimming crab</name>
    <name type="synonym">Neptunus trituberculatus</name>
    <dbReference type="NCBI Taxonomy" id="210409"/>
    <lineage>
        <taxon>Eukaryota</taxon>
        <taxon>Metazoa</taxon>
        <taxon>Ecdysozoa</taxon>
        <taxon>Arthropoda</taxon>
        <taxon>Crustacea</taxon>
        <taxon>Multicrustacea</taxon>
        <taxon>Malacostraca</taxon>
        <taxon>Eumalacostraca</taxon>
        <taxon>Eucarida</taxon>
        <taxon>Decapoda</taxon>
        <taxon>Pleocyemata</taxon>
        <taxon>Brachyura</taxon>
        <taxon>Eubrachyura</taxon>
        <taxon>Portunoidea</taxon>
        <taxon>Portunidae</taxon>
        <taxon>Portuninae</taxon>
        <taxon>Portunus</taxon>
    </lineage>
</organism>
<reference evidence="2 3" key="1">
    <citation type="submission" date="2019-05" db="EMBL/GenBank/DDBJ databases">
        <title>Another draft genome of Portunus trituberculatus and its Hox gene families provides insights of decapod evolution.</title>
        <authorList>
            <person name="Jeong J.-H."/>
            <person name="Song I."/>
            <person name="Kim S."/>
            <person name="Choi T."/>
            <person name="Kim D."/>
            <person name="Ryu S."/>
            <person name="Kim W."/>
        </authorList>
    </citation>
    <scope>NUCLEOTIDE SEQUENCE [LARGE SCALE GENOMIC DNA]</scope>
    <source>
        <tissue evidence="2">Muscle</tissue>
    </source>
</reference>
<gene>
    <name evidence="2" type="ORF">E2C01_028808</name>
</gene>
<feature type="region of interest" description="Disordered" evidence="1">
    <location>
        <begin position="87"/>
        <end position="125"/>
    </location>
</feature>
<accession>A0A5B7EPQ1</accession>
<protein>
    <submittedName>
        <fullName evidence="2">Uncharacterized protein</fullName>
    </submittedName>
</protein>
<comment type="caution">
    <text evidence="2">The sequence shown here is derived from an EMBL/GenBank/DDBJ whole genome shotgun (WGS) entry which is preliminary data.</text>
</comment>
<keyword evidence="3" id="KW-1185">Reference proteome</keyword>
<evidence type="ECO:0000256" key="1">
    <source>
        <dbReference type="SAM" id="MobiDB-lite"/>
    </source>
</evidence>
<dbReference type="EMBL" id="VSRR010003262">
    <property type="protein sequence ID" value="MPC35385.1"/>
    <property type="molecule type" value="Genomic_DNA"/>
</dbReference>
<dbReference type="AlphaFoldDB" id="A0A5B7EPQ1"/>
<proteinExistence type="predicted"/>
<evidence type="ECO:0000313" key="3">
    <source>
        <dbReference type="Proteomes" id="UP000324222"/>
    </source>
</evidence>
<evidence type="ECO:0000313" key="2">
    <source>
        <dbReference type="EMBL" id="MPC35385.1"/>
    </source>
</evidence>